<keyword evidence="4" id="KW-1185">Reference proteome</keyword>
<organism evidence="3 4">
    <name type="scientific">Coccomyxa subellipsoidea</name>
    <dbReference type="NCBI Taxonomy" id="248742"/>
    <lineage>
        <taxon>Eukaryota</taxon>
        <taxon>Viridiplantae</taxon>
        <taxon>Chlorophyta</taxon>
        <taxon>core chlorophytes</taxon>
        <taxon>Trebouxiophyceae</taxon>
        <taxon>Trebouxiophyceae incertae sedis</taxon>
        <taxon>Coccomyxaceae</taxon>
        <taxon>Coccomyxa</taxon>
    </lineage>
</organism>
<accession>A0ABR2YFD7</accession>
<name>A0ABR2YFD7_9CHLO</name>
<feature type="region of interest" description="Disordered" evidence="1">
    <location>
        <begin position="227"/>
        <end position="251"/>
    </location>
</feature>
<evidence type="ECO:0000313" key="3">
    <source>
        <dbReference type="EMBL" id="KAK9904188.1"/>
    </source>
</evidence>
<dbReference type="SUPFAM" id="SSF51126">
    <property type="entry name" value="Pectin lyase-like"/>
    <property type="match status" value="1"/>
</dbReference>
<protein>
    <recommendedName>
        <fullName evidence="2">Right handed beta helix domain-containing protein</fullName>
    </recommendedName>
</protein>
<dbReference type="InterPro" id="IPR012334">
    <property type="entry name" value="Pectin_lyas_fold"/>
</dbReference>
<evidence type="ECO:0000256" key="1">
    <source>
        <dbReference type="SAM" id="MobiDB-lite"/>
    </source>
</evidence>
<evidence type="ECO:0000259" key="2">
    <source>
        <dbReference type="Pfam" id="PF13229"/>
    </source>
</evidence>
<gene>
    <name evidence="3" type="ORF">WJX75_006312</name>
</gene>
<dbReference type="EMBL" id="JALJOT010000013">
    <property type="protein sequence ID" value="KAK9904188.1"/>
    <property type="molecule type" value="Genomic_DNA"/>
</dbReference>
<evidence type="ECO:0000313" key="4">
    <source>
        <dbReference type="Proteomes" id="UP001491310"/>
    </source>
</evidence>
<sequence length="251" mass="26865">MAIGGTTADFEPLIDVIAVTAAQNGSLAGFSGRKLEARGIHNGLGETVHVSKRVLIRGEGTLGETRIDHRANCPALRVSRTCLIRDLDIDMTGFREAVKIEGPAHTQPAFLNCIIRCSGDDAVNICGKAAPVLRGCSVRARKCMLTDCEEEGIVAMDKSSVRLEACTVSSCKGPAVDVTNHAQLHATGCTFKDCMGAMWGCIIQGKAYTTDQSQALAWRAANEITEPGHHIGAPPEEGPFEFVPNKYSRKQ</sequence>
<feature type="domain" description="Right handed beta helix" evidence="2">
    <location>
        <begin position="77"/>
        <end position="197"/>
    </location>
</feature>
<dbReference type="Pfam" id="PF13229">
    <property type="entry name" value="Beta_helix"/>
    <property type="match status" value="1"/>
</dbReference>
<reference evidence="3 4" key="1">
    <citation type="journal article" date="2024" name="Nat. Commun.">
        <title>Phylogenomics reveals the evolutionary origins of lichenization in chlorophyte algae.</title>
        <authorList>
            <person name="Puginier C."/>
            <person name="Libourel C."/>
            <person name="Otte J."/>
            <person name="Skaloud P."/>
            <person name="Haon M."/>
            <person name="Grisel S."/>
            <person name="Petersen M."/>
            <person name="Berrin J.G."/>
            <person name="Delaux P.M."/>
            <person name="Dal Grande F."/>
            <person name="Keller J."/>
        </authorList>
    </citation>
    <scope>NUCLEOTIDE SEQUENCE [LARGE SCALE GENOMIC DNA]</scope>
    <source>
        <strain evidence="3 4">SAG 216-7</strain>
    </source>
</reference>
<dbReference type="InterPro" id="IPR011050">
    <property type="entry name" value="Pectin_lyase_fold/virulence"/>
</dbReference>
<dbReference type="Proteomes" id="UP001491310">
    <property type="component" value="Unassembled WGS sequence"/>
</dbReference>
<proteinExistence type="predicted"/>
<comment type="caution">
    <text evidence="3">The sequence shown here is derived from an EMBL/GenBank/DDBJ whole genome shotgun (WGS) entry which is preliminary data.</text>
</comment>
<dbReference type="Gene3D" id="2.160.20.10">
    <property type="entry name" value="Single-stranded right-handed beta-helix, Pectin lyase-like"/>
    <property type="match status" value="1"/>
</dbReference>
<dbReference type="InterPro" id="IPR039448">
    <property type="entry name" value="Beta_helix"/>
</dbReference>